<sequence>RQTTNENISEPSHVSVTNLKRILSAVLPILEVKATDNLTNALVGFATSTLFNDLKKTATGSLDDTTLNRYQTDLLNYIAFDQNVDADGLLPNPDLILDTYSTDSISQVADHVIEEEPSSSNVMVTSYDLMTADVSLPVNLTNMVNNYDGSFTVDVLANPSVFAYPGLSAMDLSFAFENNVTMTPDAFKLSIDGHSLMNDSKPDLLRVFWISSDGTNTLESNKIGTLTFIPEASSSQPTINVKTVFYGGKINDIDSKVSLPDESRYTFTSFEKEILNTS</sequence>
<dbReference type="EMBL" id="UINC01131610">
    <property type="protein sequence ID" value="SVD13420.1"/>
    <property type="molecule type" value="Genomic_DNA"/>
</dbReference>
<protein>
    <submittedName>
        <fullName evidence="1">Uncharacterized protein</fullName>
    </submittedName>
</protein>
<name>A0A382SU35_9ZZZZ</name>
<accession>A0A382SU35</accession>
<proteinExistence type="predicted"/>
<organism evidence="1">
    <name type="scientific">marine metagenome</name>
    <dbReference type="NCBI Taxonomy" id="408172"/>
    <lineage>
        <taxon>unclassified sequences</taxon>
        <taxon>metagenomes</taxon>
        <taxon>ecological metagenomes</taxon>
    </lineage>
</organism>
<feature type="non-terminal residue" evidence="1">
    <location>
        <position position="1"/>
    </location>
</feature>
<reference evidence="1" key="1">
    <citation type="submission" date="2018-05" db="EMBL/GenBank/DDBJ databases">
        <authorList>
            <person name="Lanie J.A."/>
            <person name="Ng W.-L."/>
            <person name="Kazmierczak K.M."/>
            <person name="Andrzejewski T.M."/>
            <person name="Davidsen T.M."/>
            <person name="Wayne K.J."/>
            <person name="Tettelin H."/>
            <person name="Glass J.I."/>
            <person name="Rusch D."/>
            <person name="Podicherti R."/>
            <person name="Tsui H.-C.T."/>
            <person name="Winkler M.E."/>
        </authorList>
    </citation>
    <scope>NUCLEOTIDE SEQUENCE</scope>
</reference>
<evidence type="ECO:0000313" key="1">
    <source>
        <dbReference type="EMBL" id="SVD13420.1"/>
    </source>
</evidence>
<gene>
    <name evidence="1" type="ORF">METZ01_LOCUS366274</name>
</gene>
<dbReference type="AlphaFoldDB" id="A0A382SU35"/>